<keyword evidence="1" id="KW-0175">Coiled coil</keyword>
<accession>A0A0G0CKR3</accession>
<dbReference type="AlphaFoldDB" id="A0A0G0CKR3"/>
<organism evidence="3 4">
    <name type="scientific">candidate division WS6 bacterium GW2011_GWF1_35_23</name>
    <dbReference type="NCBI Taxonomy" id="1619097"/>
    <lineage>
        <taxon>Bacteria</taxon>
        <taxon>Candidatus Dojkabacteria</taxon>
    </lineage>
</organism>
<feature type="compositionally biased region" description="Low complexity" evidence="2">
    <location>
        <begin position="175"/>
        <end position="207"/>
    </location>
</feature>
<evidence type="ECO:0000256" key="1">
    <source>
        <dbReference type="SAM" id="Coils"/>
    </source>
</evidence>
<feature type="region of interest" description="Disordered" evidence="2">
    <location>
        <begin position="163"/>
        <end position="207"/>
    </location>
</feature>
<protein>
    <recommendedName>
        <fullName evidence="5">DUF5667 domain-containing protein</fullName>
    </recommendedName>
</protein>
<proteinExistence type="predicted"/>
<evidence type="ECO:0000313" key="3">
    <source>
        <dbReference type="EMBL" id="KKP76786.1"/>
    </source>
</evidence>
<evidence type="ECO:0008006" key="5">
    <source>
        <dbReference type="Google" id="ProtNLM"/>
    </source>
</evidence>
<reference evidence="3 4" key="1">
    <citation type="journal article" date="2015" name="Nature">
        <title>rRNA introns, odd ribosomes, and small enigmatic genomes across a large radiation of phyla.</title>
        <authorList>
            <person name="Brown C.T."/>
            <person name="Hug L.A."/>
            <person name="Thomas B.C."/>
            <person name="Sharon I."/>
            <person name="Castelle C.J."/>
            <person name="Singh A."/>
            <person name="Wilkins M.J."/>
            <person name="Williams K.H."/>
            <person name="Banfield J.F."/>
        </authorList>
    </citation>
    <scope>NUCLEOTIDE SEQUENCE [LARGE SCALE GENOMIC DNA]</scope>
</reference>
<evidence type="ECO:0000256" key="2">
    <source>
        <dbReference type="SAM" id="MobiDB-lite"/>
    </source>
</evidence>
<feature type="coiled-coil region" evidence="1">
    <location>
        <begin position="64"/>
        <end position="95"/>
    </location>
</feature>
<sequence length="207" mass="22741">MSKLLGIVLSVVLIAGVGGYFLATKANAATPADPLFSLDTTFENVQRLLTLDDVAQVNLEQAILEERQEEIETMLQNEECTQEQIQEAMKLMTQQRTRAYERLGEVAQKQEEKGNVKAAEAISEAQSRYLEHLDTQLDTAQKAEAKFTGLDSATTDGMRQEIEVEKNALKNAGVDTQNQQQNQEQNTDNSNSDNGNGSSNGSTKGNN</sequence>
<comment type="caution">
    <text evidence="3">The sequence shown here is derived from an EMBL/GenBank/DDBJ whole genome shotgun (WGS) entry which is preliminary data.</text>
</comment>
<name>A0A0G0CKR3_9BACT</name>
<dbReference type="Proteomes" id="UP000034816">
    <property type="component" value="Unassembled WGS sequence"/>
</dbReference>
<evidence type="ECO:0000313" key="4">
    <source>
        <dbReference type="Proteomes" id="UP000034816"/>
    </source>
</evidence>
<gene>
    <name evidence="3" type="ORF">UR73_C0025G0005</name>
</gene>
<dbReference type="EMBL" id="LBQH01000025">
    <property type="protein sequence ID" value="KKP76786.1"/>
    <property type="molecule type" value="Genomic_DNA"/>
</dbReference>